<dbReference type="OrthoDB" id="4349954at2759"/>
<keyword evidence="9" id="KW-0067">ATP-binding</keyword>
<keyword evidence="17" id="KW-1185">Reference proteome</keyword>
<dbReference type="GO" id="GO:0072579">
    <property type="term" value="P:glycine receptor clustering"/>
    <property type="evidence" value="ECO:0007669"/>
    <property type="project" value="TreeGrafter"/>
</dbReference>
<evidence type="ECO:0000256" key="7">
    <source>
        <dbReference type="ARBA" id="ARBA00022723"/>
    </source>
</evidence>
<dbReference type="GO" id="GO:0005829">
    <property type="term" value="C:cytosol"/>
    <property type="evidence" value="ECO:0007669"/>
    <property type="project" value="TreeGrafter"/>
</dbReference>
<dbReference type="InterPro" id="IPR038987">
    <property type="entry name" value="MoeA-like"/>
</dbReference>
<dbReference type="CDD" id="cd00887">
    <property type="entry name" value="MoeA"/>
    <property type="match status" value="1"/>
</dbReference>
<dbReference type="PROSITE" id="PS01079">
    <property type="entry name" value="MOCF_BIOSYNTHESIS_2"/>
    <property type="match status" value="1"/>
</dbReference>
<dbReference type="GO" id="GO:0061599">
    <property type="term" value="F:molybdopterin molybdotransferase activity"/>
    <property type="evidence" value="ECO:0007669"/>
    <property type="project" value="UniProtKB-UniRule"/>
</dbReference>
<dbReference type="GO" id="GO:0006777">
    <property type="term" value="P:Mo-molybdopterin cofactor biosynthetic process"/>
    <property type="evidence" value="ECO:0007669"/>
    <property type="project" value="UniProtKB-UniRule"/>
</dbReference>
<protein>
    <submittedName>
        <fullName evidence="16">Cin</fullName>
    </submittedName>
</protein>
<dbReference type="GO" id="GO:0005524">
    <property type="term" value="F:ATP binding"/>
    <property type="evidence" value="ECO:0007669"/>
    <property type="project" value="UniProtKB-UniRule"/>
</dbReference>
<evidence type="ECO:0000256" key="3">
    <source>
        <dbReference type="ARBA" id="ARBA00007589"/>
    </source>
</evidence>
<dbReference type="UniPathway" id="UPA00344"/>
<keyword evidence="5 14" id="KW-0500">Molybdenum</keyword>
<gene>
    <name evidence="16" type="ORF">Dbus_chrXg266</name>
</gene>
<accession>A0A0M4ETV9</accession>
<keyword evidence="6 14" id="KW-0808">Transferase</keyword>
<dbReference type="GO" id="GO:0099634">
    <property type="term" value="C:postsynaptic specialization membrane"/>
    <property type="evidence" value="ECO:0007669"/>
    <property type="project" value="GOC"/>
</dbReference>
<evidence type="ECO:0000256" key="4">
    <source>
        <dbReference type="ARBA" id="ARBA00008339"/>
    </source>
</evidence>
<dbReference type="InterPro" id="IPR005110">
    <property type="entry name" value="MoeA_linker/N"/>
</dbReference>
<dbReference type="STRING" id="30019.A0A0M4ETV9"/>
<keyword evidence="8" id="KW-0547">Nucleotide-binding</keyword>
<dbReference type="InterPro" id="IPR008284">
    <property type="entry name" value="MoCF_biosynth_CS"/>
</dbReference>
<dbReference type="FunFam" id="3.40.980.10:FF:000017">
    <property type="entry name" value="Molybdopterin molybdenumtransferase"/>
    <property type="match status" value="1"/>
</dbReference>
<dbReference type="Gene3D" id="3.40.980.10">
    <property type="entry name" value="MoaB/Mog-like domain"/>
    <property type="match status" value="2"/>
</dbReference>
<evidence type="ECO:0000256" key="13">
    <source>
        <dbReference type="ARBA" id="ARBA00047317"/>
    </source>
</evidence>
<comment type="catalytic activity">
    <reaction evidence="14">
        <text>molybdopterin + ATP + H(+) = adenylyl-molybdopterin + diphosphate</text>
        <dbReference type="Rhea" id="RHEA:31331"/>
        <dbReference type="ChEBI" id="CHEBI:15378"/>
        <dbReference type="ChEBI" id="CHEBI:30616"/>
        <dbReference type="ChEBI" id="CHEBI:33019"/>
        <dbReference type="ChEBI" id="CHEBI:58698"/>
        <dbReference type="ChEBI" id="CHEBI:62727"/>
    </reaction>
</comment>
<dbReference type="AlphaFoldDB" id="A0A0M4ETV9"/>
<evidence type="ECO:0000313" key="16">
    <source>
        <dbReference type="EMBL" id="ALC48410.1"/>
    </source>
</evidence>
<dbReference type="InterPro" id="IPR001453">
    <property type="entry name" value="MoaB/Mog_dom"/>
</dbReference>
<organism evidence="16 17">
    <name type="scientific">Drosophila busckii</name>
    <name type="common">Fruit fly</name>
    <dbReference type="NCBI Taxonomy" id="30019"/>
    <lineage>
        <taxon>Eukaryota</taxon>
        <taxon>Metazoa</taxon>
        <taxon>Ecdysozoa</taxon>
        <taxon>Arthropoda</taxon>
        <taxon>Hexapoda</taxon>
        <taxon>Insecta</taxon>
        <taxon>Pterygota</taxon>
        <taxon>Neoptera</taxon>
        <taxon>Endopterygota</taxon>
        <taxon>Diptera</taxon>
        <taxon>Brachycera</taxon>
        <taxon>Muscomorpha</taxon>
        <taxon>Ephydroidea</taxon>
        <taxon>Drosophilidae</taxon>
        <taxon>Drosophila</taxon>
    </lineage>
</organism>
<reference evidence="16 17" key="1">
    <citation type="submission" date="2015-08" db="EMBL/GenBank/DDBJ databases">
        <title>Ancestral chromatin configuration constrains chromatin evolution on differentiating sex chromosomes in Drosophila.</title>
        <authorList>
            <person name="Zhou Q."/>
            <person name="Bachtrog D."/>
        </authorList>
    </citation>
    <scope>NUCLEOTIDE SEQUENCE [LARGE SCALE GENOMIC DNA]</scope>
    <source>
        <tissue evidence="16">Whole larvae</tissue>
    </source>
</reference>
<dbReference type="FunFam" id="2.40.340.10:FF:000007">
    <property type="entry name" value="Molybdopterin molybdenumtransferase"/>
    <property type="match status" value="1"/>
</dbReference>
<comment type="catalytic activity">
    <reaction evidence="13">
        <text>adenylyl-molybdopterin + molybdate = Mo-molybdopterin + AMP + H(+)</text>
        <dbReference type="Rhea" id="RHEA:35047"/>
        <dbReference type="ChEBI" id="CHEBI:15378"/>
        <dbReference type="ChEBI" id="CHEBI:36264"/>
        <dbReference type="ChEBI" id="CHEBI:62727"/>
        <dbReference type="ChEBI" id="CHEBI:71302"/>
        <dbReference type="ChEBI" id="CHEBI:456215"/>
        <dbReference type="EC" id="2.10.1.1"/>
    </reaction>
</comment>
<dbReference type="SMART" id="SM00852">
    <property type="entry name" value="MoCF_biosynth"/>
    <property type="match status" value="2"/>
</dbReference>
<dbReference type="Gene3D" id="2.170.190.11">
    <property type="entry name" value="Molybdopterin biosynthesis moea protein, domain 3"/>
    <property type="match status" value="1"/>
</dbReference>
<proteinExistence type="inferred from homology"/>
<dbReference type="PANTHER" id="PTHR10192">
    <property type="entry name" value="MOLYBDOPTERIN BIOSYNTHESIS PROTEIN"/>
    <property type="match status" value="1"/>
</dbReference>
<name>A0A0M4ETV9_DROBS</name>
<dbReference type="Gene3D" id="2.40.340.10">
    <property type="entry name" value="MoeA, C-terminal, domain IV"/>
    <property type="match status" value="1"/>
</dbReference>
<evidence type="ECO:0000256" key="10">
    <source>
        <dbReference type="ARBA" id="ARBA00022842"/>
    </source>
</evidence>
<dbReference type="SMR" id="A0A0M4ETV9"/>
<dbReference type="NCBIfam" id="TIGR00177">
    <property type="entry name" value="molyb_syn"/>
    <property type="match status" value="2"/>
</dbReference>
<keyword evidence="7 14" id="KW-0479">Metal-binding</keyword>
<comment type="cofactor">
    <cofactor evidence="1 14">
        <name>Mg(2+)</name>
        <dbReference type="ChEBI" id="CHEBI:18420"/>
    </cofactor>
</comment>
<feature type="domain" description="MoaB/Mog" evidence="15">
    <location>
        <begin position="368"/>
        <end position="506"/>
    </location>
</feature>
<comment type="pathway">
    <text evidence="2 14">Cofactor biosynthesis; molybdopterin biosynthesis.</text>
</comment>
<dbReference type="GO" id="GO:0030425">
    <property type="term" value="C:dendrite"/>
    <property type="evidence" value="ECO:0007669"/>
    <property type="project" value="TreeGrafter"/>
</dbReference>
<dbReference type="FunFam" id="3.40.980.10:FF:000004">
    <property type="entry name" value="Molybdopterin molybdenumtransferase"/>
    <property type="match status" value="1"/>
</dbReference>
<dbReference type="FunFam" id="2.170.190.11:FF:000010">
    <property type="entry name" value="Molybdopterin molybdenumtransferase"/>
    <property type="match status" value="1"/>
</dbReference>
<evidence type="ECO:0000259" key="15">
    <source>
        <dbReference type="SMART" id="SM00852"/>
    </source>
</evidence>
<dbReference type="GO" id="GO:0098970">
    <property type="term" value="P:postsynaptic neurotransmitter receptor diffusion trapping"/>
    <property type="evidence" value="ECO:0007669"/>
    <property type="project" value="TreeGrafter"/>
</dbReference>
<dbReference type="SUPFAM" id="SSF53218">
    <property type="entry name" value="Molybdenum cofactor biosynthesis proteins"/>
    <property type="match status" value="2"/>
</dbReference>
<dbReference type="SUPFAM" id="SSF63882">
    <property type="entry name" value="MoeA N-terminal region -like"/>
    <property type="match status" value="1"/>
</dbReference>
<evidence type="ECO:0000256" key="8">
    <source>
        <dbReference type="ARBA" id="ARBA00022741"/>
    </source>
</evidence>
<dbReference type="GO" id="GO:0007529">
    <property type="term" value="P:establishment of synaptic specificity at neuromuscular junction"/>
    <property type="evidence" value="ECO:0007669"/>
    <property type="project" value="TreeGrafter"/>
</dbReference>
<dbReference type="PANTHER" id="PTHR10192:SF5">
    <property type="entry name" value="GEPHYRIN"/>
    <property type="match status" value="1"/>
</dbReference>
<evidence type="ECO:0000256" key="6">
    <source>
        <dbReference type="ARBA" id="ARBA00022679"/>
    </source>
</evidence>
<evidence type="ECO:0000256" key="12">
    <source>
        <dbReference type="ARBA" id="ARBA00023268"/>
    </source>
</evidence>
<keyword evidence="10 14" id="KW-0460">Magnesium</keyword>
<evidence type="ECO:0000256" key="1">
    <source>
        <dbReference type="ARBA" id="ARBA00001946"/>
    </source>
</evidence>
<comment type="similarity">
    <text evidence="4">In the C-terminal section; belongs to the MoeA family.</text>
</comment>
<dbReference type="EMBL" id="CP012528">
    <property type="protein sequence ID" value="ALC48410.1"/>
    <property type="molecule type" value="Genomic_DNA"/>
</dbReference>
<dbReference type="GO" id="GO:0046872">
    <property type="term" value="F:metal ion binding"/>
    <property type="evidence" value="ECO:0007669"/>
    <property type="project" value="UniProtKB-UniRule"/>
</dbReference>
<comment type="similarity">
    <text evidence="3">In the N-terminal section; belongs to the MoaB/Mog family.</text>
</comment>
<comment type="function">
    <text evidence="14">Catalyzes two steps in the biosynthesis of the molybdenum cofactor. In the first step, molybdopterin is adenylated. Subsequently, molybdate is inserted into adenylated molybdopterin and AMP is released.</text>
</comment>
<dbReference type="OMA" id="CFKINTG"/>
<dbReference type="InterPro" id="IPR005111">
    <property type="entry name" value="MoeA_C_domain_IV"/>
</dbReference>
<evidence type="ECO:0000256" key="14">
    <source>
        <dbReference type="RuleBase" id="RU365090"/>
    </source>
</evidence>
<dbReference type="InterPro" id="IPR036135">
    <property type="entry name" value="MoeA_linker/N_sf"/>
</dbReference>
<dbReference type="Pfam" id="PF03454">
    <property type="entry name" value="MoeA_C"/>
    <property type="match status" value="1"/>
</dbReference>
<dbReference type="SUPFAM" id="SSF63867">
    <property type="entry name" value="MoeA C-terminal domain-like"/>
    <property type="match status" value="1"/>
</dbReference>
<sequence>MESITFGVLTISDSCYQEPAKDSSGPRLMSLIRAAFTNAQVVASVLPDERDLIQRELRKWIDRSDVRVIITTGGTGFAPRDVTPEATKPLLDKECMQMSFAIALASLKKTKFAALSRGLCGIAGNTLVLNFPGSERAVVDCFEVVQELLPHALSLISDNVKLVQATHEAMQTETVASPRHVCPHKTGAGDANDRNSPYPMLPVLEALDIILQHVQRHTQLEQQLMNLQSPVHIPPFRASIKDGYAMKSTGFAGSKRVLGCIAAGDGIEPHPLQEDECFKINTGAPLPEHADCVVQVEDTKLLQRDKYGEESLVEILVEPTAGLDVRAIGHDMAAGDKVFPQFDASPVVINSLLAAVGIQQSVPKPKIAIISTGSELLAPGQPAQPDKIFDSNSSMLAALLQQFGFDCEQQHVLVDDLSSTTINLDKLFDAVDFVICSGGVSMGDKDFIKPALQHLQFKLHFGRVNMKPGKPFTFASKSDKYFFGLPGNPVSAFVTFHLFALPAIRWAAGWQRAQCSLPVVNVSLLNESLELDARPEYVRASVTSINGELYAIVTGDQISSRLKSIVRADVLVHLPARSAARTTVRAGEIFPASILRNDFISNYKSASEVAKNTKSAFTPELQGASECPFTGQKTFKTESFGSIFVLFLGWNRQI</sequence>
<evidence type="ECO:0000313" key="17">
    <source>
        <dbReference type="Proteomes" id="UP000494163"/>
    </source>
</evidence>
<dbReference type="Proteomes" id="UP000494163">
    <property type="component" value="Chromosome X"/>
</dbReference>
<dbReference type="Gene3D" id="3.90.105.10">
    <property type="entry name" value="Molybdopterin biosynthesis moea protein, domain 2"/>
    <property type="match status" value="1"/>
</dbReference>
<dbReference type="InterPro" id="IPR036425">
    <property type="entry name" value="MoaB/Mog-like_dom_sf"/>
</dbReference>
<evidence type="ECO:0000256" key="2">
    <source>
        <dbReference type="ARBA" id="ARBA00005046"/>
    </source>
</evidence>
<keyword evidence="11 14" id="KW-0501">Molybdenum cofactor biosynthesis</keyword>
<keyword evidence="12" id="KW-0511">Multifunctional enzyme</keyword>
<evidence type="ECO:0000256" key="9">
    <source>
        <dbReference type="ARBA" id="ARBA00022840"/>
    </source>
</evidence>
<dbReference type="GO" id="GO:0097112">
    <property type="term" value="P:gamma-aminobutyric acid receptor clustering"/>
    <property type="evidence" value="ECO:0007669"/>
    <property type="project" value="TreeGrafter"/>
</dbReference>
<comment type="similarity">
    <text evidence="14">Belongs to the MoeA family.</text>
</comment>
<dbReference type="Pfam" id="PF00994">
    <property type="entry name" value="MoCF_biosynth"/>
    <property type="match status" value="2"/>
</dbReference>
<feature type="domain" description="MoaB/Mog" evidence="15">
    <location>
        <begin position="7"/>
        <end position="152"/>
    </location>
</feature>
<dbReference type="PROSITE" id="PS01078">
    <property type="entry name" value="MOCF_BIOSYNTHESIS_1"/>
    <property type="match status" value="1"/>
</dbReference>
<dbReference type="Pfam" id="PF03453">
    <property type="entry name" value="MoeA_N"/>
    <property type="match status" value="1"/>
</dbReference>
<evidence type="ECO:0000256" key="11">
    <source>
        <dbReference type="ARBA" id="ARBA00023150"/>
    </source>
</evidence>
<dbReference type="InterPro" id="IPR036688">
    <property type="entry name" value="MoeA_C_domain_IV_sf"/>
</dbReference>
<dbReference type="GO" id="GO:0061598">
    <property type="term" value="F:molybdopterin adenylyltransferase activity"/>
    <property type="evidence" value="ECO:0007669"/>
    <property type="project" value="UniProtKB-UniRule"/>
</dbReference>
<dbReference type="CDD" id="cd00886">
    <property type="entry name" value="MogA_MoaB"/>
    <property type="match status" value="1"/>
</dbReference>
<evidence type="ECO:0000256" key="5">
    <source>
        <dbReference type="ARBA" id="ARBA00022505"/>
    </source>
</evidence>